<dbReference type="Proteomes" id="UP001152797">
    <property type="component" value="Unassembled WGS sequence"/>
</dbReference>
<dbReference type="GO" id="GO:0051213">
    <property type="term" value="F:dioxygenase activity"/>
    <property type="evidence" value="ECO:0007669"/>
    <property type="project" value="UniProtKB-KW"/>
</dbReference>
<comment type="similarity">
    <text evidence="1">Belongs to the aspartyl/asparaginyl beta-hydroxylase family.</text>
</comment>
<name>A0A9P1DX09_9DINO</name>
<dbReference type="InterPro" id="IPR027443">
    <property type="entry name" value="IPNS-like_sf"/>
</dbReference>
<sequence length="427" mass="48051">MAWLLLPLLWLSAADAKGPPLLIGGVEFSHEDDIDNMEKLSNLFGQVFYTHILSPENAAAASSWQSLESDVWQMARMALEVPALALPVAMCLYNFFWWEGPQNNEPNLRAGYEASELMYLAVKHAGCDGPKMEMIHFYLQQCHLRWRYLLLLTAETSRYLLQQRSLVPGTRLMSQARAYLREMKELPNVELLQGFSTHEVSFNMDYYPSATLIHGPVWKNPLQLLPVASVLEENYPVIREELEAILKAGTTFEDLDSSTRNAETQFGPRGDDWLTAYLFRKGEAIPEVCAHAPRTCEILRKRPEIGNCKQAASGAGFLRMRPGGRLKPHFGNAPRLSVHLGLIIPDGEITMSVGYEVLRWEEGKVIAFDDTFIHQVVHNGVEPRYVMNLWMCHPCDPDGKDSGAPLPEYCNGPPGAMLRLGLEPLAK</sequence>
<dbReference type="PANTHER" id="PTHR46332:SF5">
    <property type="entry name" value="ASPARTATE BETA-HYDROXYLASE DOMAIN CONTAINING 2"/>
    <property type="match status" value="1"/>
</dbReference>
<dbReference type="Gene3D" id="2.60.120.330">
    <property type="entry name" value="B-lactam Antibiotic, Isopenicillin N Synthase, Chain"/>
    <property type="match status" value="1"/>
</dbReference>
<dbReference type="SUPFAM" id="SSF51197">
    <property type="entry name" value="Clavaminate synthase-like"/>
    <property type="match status" value="1"/>
</dbReference>
<feature type="chain" id="PRO_5043271709" evidence="4">
    <location>
        <begin position="17"/>
        <end position="427"/>
    </location>
</feature>
<dbReference type="EMBL" id="CAMXCT030006612">
    <property type="protein sequence ID" value="CAL4804279.1"/>
    <property type="molecule type" value="Genomic_DNA"/>
</dbReference>
<keyword evidence="2" id="KW-0223">Dioxygenase</keyword>
<dbReference type="EMBL" id="CAMXCT010006612">
    <property type="protein sequence ID" value="CAI4016967.1"/>
    <property type="molecule type" value="Genomic_DNA"/>
</dbReference>
<keyword evidence="4" id="KW-0732">Signal</keyword>
<evidence type="ECO:0000313" key="7">
    <source>
        <dbReference type="EMBL" id="CAL1170342.1"/>
    </source>
</evidence>
<organism evidence="6">
    <name type="scientific">Cladocopium goreaui</name>
    <dbReference type="NCBI Taxonomy" id="2562237"/>
    <lineage>
        <taxon>Eukaryota</taxon>
        <taxon>Sar</taxon>
        <taxon>Alveolata</taxon>
        <taxon>Dinophyceae</taxon>
        <taxon>Suessiales</taxon>
        <taxon>Symbiodiniaceae</taxon>
        <taxon>Cladocopium</taxon>
    </lineage>
</organism>
<comment type="caution">
    <text evidence="6">The sequence shown here is derived from an EMBL/GenBank/DDBJ whole genome shotgun (WGS) entry which is preliminary data.</text>
</comment>
<dbReference type="Pfam" id="PF05118">
    <property type="entry name" value="Asp_Arg_Hydrox"/>
    <property type="match status" value="1"/>
</dbReference>
<keyword evidence="9" id="KW-1185">Reference proteome</keyword>
<evidence type="ECO:0000256" key="2">
    <source>
        <dbReference type="ARBA" id="ARBA00022964"/>
    </source>
</evidence>
<dbReference type="EMBL" id="CAMXCT020006612">
    <property type="protein sequence ID" value="CAL1170342.1"/>
    <property type="molecule type" value="Genomic_DNA"/>
</dbReference>
<dbReference type="PANTHER" id="PTHR46332">
    <property type="entry name" value="ASPARTATE BETA-HYDROXYLASE DOMAIN-CONTAINING PROTEIN 2"/>
    <property type="match status" value="1"/>
</dbReference>
<reference evidence="6" key="1">
    <citation type="submission" date="2022-10" db="EMBL/GenBank/DDBJ databases">
        <authorList>
            <person name="Chen Y."/>
            <person name="Dougan E. K."/>
            <person name="Chan C."/>
            <person name="Rhodes N."/>
            <person name="Thang M."/>
        </authorList>
    </citation>
    <scope>NUCLEOTIDE SEQUENCE</scope>
</reference>
<evidence type="ECO:0000259" key="5">
    <source>
        <dbReference type="Pfam" id="PF05118"/>
    </source>
</evidence>
<protein>
    <submittedName>
        <fullName evidence="8">ADP-ribosylation factor-like protein 2-binding protein</fullName>
    </submittedName>
</protein>
<feature type="domain" description="Aspartyl/asparaginy/proline hydroxylase" evidence="5">
    <location>
        <begin position="232"/>
        <end position="394"/>
    </location>
</feature>
<proteinExistence type="inferred from homology"/>
<dbReference type="OrthoDB" id="438431at2759"/>
<evidence type="ECO:0000256" key="3">
    <source>
        <dbReference type="ARBA" id="ARBA00023002"/>
    </source>
</evidence>
<dbReference type="GO" id="GO:0016020">
    <property type="term" value="C:membrane"/>
    <property type="evidence" value="ECO:0007669"/>
    <property type="project" value="TreeGrafter"/>
</dbReference>
<evidence type="ECO:0000313" key="9">
    <source>
        <dbReference type="Proteomes" id="UP001152797"/>
    </source>
</evidence>
<reference evidence="7" key="2">
    <citation type="submission" date="2024-04" db="EMBL/GenBank/DDBJ databases">
        <authorList>
            <person name="Chen Y."/>
            <person name="Shah S."/>
            <person name="Dougan E. K."/>
            <person name="Thang M."/>
            <person name="Chan C."/>
        </authorList>
    </citation>
    <scope>NUCLEOTIDE SEQUENCE [LARGE SCALE GENOMIC DNA]</scope>
</reference>
<evidence type="ECO:0000313" key="8">
    <source>
        <dbReference type="EMBL" id="CAL4804279.1"/>
    </source>
</evidence>
<evidence type="ECO:0000256" key="1">
    <source>
        <dbReference type="ARBA" id="ARBA00007730"/>
    </source>
</evidence>
<evidence type="ECO:0000313" key="6">
    <source>
        <dbReference type="EMBL" id="CAI4016967.1"/>
    </source>
</evidence>
<evidence type="ECO:0000256" key="4">
    <source>
        <dbReference type="SAM" id="SignalP"/>
    </source>
</evidence>
<feature type="signal peptide" evidence="4">
    <location>
        <begin position="1"/>
        <end position="16"/>
    </location>
</feature>
<dbReference type="AlphaFoldDB" id="A0A9P1DX09"/>
<keyword evidence="3" id="KW-0560">Oxidoreductase</keyword>
<accession>A0A9P1DX09</accession>
<dbReference type="InterPro" id="IPR051821">
    <property type="entry name" value="Asp/Asn_beta-hydroxylase"/>
</dbReference>
<dbReference type="InterPro" id="IPR007803">
    <property type="entry name" value="Asp/Arg/Pro-Hydrxlase"/>
</dbReference>
<gene>
    <name evidence="6" type="ORF">C1SCF055_LOCUS41648</name>
</gene>